<dbReference type="EMBL" id="GL376567">
    <property type="status" value="NOT_ANNOTATED_CDS"/>
    <property type="molecule type" value="Genomic_DNA"/>
</dbReference>
<dbReference type="eggNOG" id="ENOG502RNBH">
    <property type="taxonomic scope" value="Eukaryota"/>
</dbReference>
<dbReference type="OMA" id="QIDDVFC"/>
<keyword evidence="2" id="KW-0812">Transmembrane</keyword>
<proteinExistence type="predicted"/>
<reference evidence="4" key="3">
    <citation type="submission" date="2015-02" db="UniProtKB">
        <authorList>
            <consortium name="EnsemblProtists"/>
        </authorList>
    </citation>
    <scope>IDENTIFICATION</scope>
    <source>
        <strain evidence="4">DAOM BR144</strain>
    </source>
</reference>
<feature type="region of interest" description="Disordered" evidence="1">
    <location>
        <begin position="325"/>
        <end position="358"/>
    </location>
</feature>
<keyword evidence="5" id="KW-1185">Reference proteome</keyword>
<evidence type="ECO:0000256" key="1">
    <source>
        <dbReference type="SAM" id="MobiDB-lite"/>
    </source>
</evidence>
<keyword evidence="3" id="KW-0732">Signal</keyword>
<accession>K3WGJ3</accession>
<dbReference type="VEuPathDB" id="FungiDB:PYU1_G004074"/>
<dbReference type="InParanoid" id="K3WGJ3"/>
<feature type="transmembrane region" description="Helical" evidence="2">
    <location>
        <begin position="263"/>
        <end position="288"/>
    </location>
</feature>
<evidence type="ECO:0000313" key="4">
    <source>
        <dbReference type="EnsemblProtists" id="PYU1_T004084"/>
    </source>
</evidence>
<sequence length="358" mass="38585">MAPRCSSYMLAALLLLVVAALTPVRAFECSACQYTVRNCTTLSSSSSDAVTATTTTTTSTLSVCDAEGKIQIDDVFCDSDECGCAAGKRCASLVIGCSNIFQARSRKRCIGNDTIQSRFQKCAIAQKLTTLNQTNLNADWMLFKDSAQCVSKDCAAVRQFHSSGVVQCGYLVVAWKDSDALYHFIVDGSRASDMAAGVFHYEVPFDGNAQIKSTLISETKVDECYALQTRNHKNGSCDGIYIQYDTSVQFFNSGDYQISKLDWGAYIAVVGSVAAAAMAVAAVAVVAYKFRNMDTSGADGVDDELLSDQQLDDVDEKLNKKKLANASMNHDLRQRVPSPSSSEDDEIAASTISMSTPV</sequence>
<dbReference type="EnsemblProtists" id="PYU1_T004084">
    <property type="protein sequence ID" value="PYU1_T004084"/>
    <property type="gene ID" value="PYU1_G004074"/>
</dbReference>
<dbReference type="HOGENOM" id="CLU_063996_0_0_1"/>
<organism evidence="4 5">
    <name type="scientific">Globisporangium ultimum (strain ATCC 200006 / CBS 805.95 / DAOM BR144)</name>
    <name type="common">Pythium ultimum</name>
    <dbReference type="NCBI Taxonomy" id="431595"/>
    <lineage>
        <taxon>Eukaryota</taxon>
        <taxon>Sar</taxon>
        <taxon>Stramenopiles</taxon>
        <taxon>Oomycota</taxon>
        <taxon>Peronosporomycetes</taxon>
        <taxon>Pythiales</taxon>
        <taxon>Pythiaceae</taxon>
        <taxon>Globisporangium</taxon>
    </lineage>
</organism>
<dbReference type="AlphaFoldDB" id="K3WGJ3"/>
<name>K3WGJ3_GLOUD</name>
<evidence type="ECO:0000256" key="3">
    <source>
        <dbReference type="SAM" id="SignalP"/>
    </source>
</evidence>
<reference evidence="5" key="1">
    <citation type="journal article" date="2010" name="Genome Biol.">
        <title>Genome sequence of the necrotrophic plant pathogen Pythium ultimum reveals original pathogenicity mechanisms and effector repertoire.</title>
        <authorList>
            <person name="Levesque C.A."/>
            <person name="Brouwer H."/>
            <person name="Cano L."/>
            <person name="Hamilton J.P."/>
            <person name="Holt C."/>
            <person name="Huitema E."/>
            <person name="Raffaele S."/>
            <person name="Robideau G.P."/>
            <person name="Thines M."/>
            <person name="Win J."/>
            <person name="Zerillo M.M."/>
            <person name="Beakes G.W."/>
            <person name="Boore J.L."/>
            <person name="Busam D."/>
            <person name="Dumas B."/>
            <person name="Ferriera S."/>
            <person name="Fuerstenberg S.I."/>
            <person name="Gachon C.M."/>
            <person name="Gaulin E."/>
            <person name="Govers F."/>
            <person name="Grenville-Briggs L."/>
            <person name="Horner N."/>
            <person name="Hostetler J."/>
            <person name="Jiang R.H."/>
            <person name="Johnson J."/>
            <person name="Krajaejun T."/>
            <person name="Lin H."/>
            <person name="Meijer H.J."/>
            <person name="Moore B."/>
            <person name="Morris P."/>
            <person name="Phuntmart V."/>
            <person name="Puiu D."/>
            <person name="Shetty J."/>
            <person name="Stajich J.E."/>
            <person name="Tripathy S."/>
            <person name="Wawra S."/>
            <person name="van West P."/>
            <person name="Whitty B.R."/>
            <person name="Coutinho P.M."/>
            <person name="Henrissat B."/>
            <person name="Martin F."/>
            <person name="Thomas P.D."/>
            <person name="Tyler B.M."/>
            <person name="De Vries R.P."/>
            <person name="Kamoun S."/>
            <person name="Yandell M."/>
            <person name="Tisserat N."/>
            <person name="Buell C.R."/>
        </authorList>
    </citation>
    <scope>NUCLEOTIDE SEQUENCE</scope>
    <source>
        <strain evidence="5">DAOM:BR144</strain>
    </source>
</reference>
<dbReference type="Proteomes" id="UP000019132">
    <property type="component" value="Unassembled WGS sequence"/>
</dbReference>
<evidence type="ECO:0000313" key="5">
    <source>
        <dbReference type="Proteomes" id="UP000019132"/>
    </source>
</evidence>
<keyword evidence="2" id="KW-0472">Membrane</keyword>
<reference evidence="5" key="2">
    <citation type="submission" date="2010-04" db="EMBL/GenBank/DDBJ databases">
        <authorList>
            <person name="Buell R."/>
            <person name="Hamilton J."/>
            <person name="Hostetler J."/>
        </authorList>
    </citation>
    <scope>NUCLEOTIDE SEQUENCE [LARGE SCALE GENOMIC DNA]</scope>
    <source>
        <strain evidence="5">DAOM:BR144</strain>
    </source>
</reference>
<evidence type="ECO:0008006" key="6">
    <source>
        <dbReference type="Google" id="ProtNLM"/>
    </source>
</evidence>
<keyword evidence="2" id="KW-1133">Transmembrane helix</keyword>
<feature type="signal peptide" evidence="3">
    <location>
        <begin position="1"/>
        <end position="26"/>
    </location>
</feature>
<feature type="chain" id="PRO_5003871027" description="PA14 domain-containing protein" evidence="3">
    <location>
        <begin position="27"/>
        <end position="358"/>
    </location>
</feature>
<protein>
    <recommendedName>
        <fullName evidence="6">PA14 domain-containing protein</fullName>
    </recommendedName>
</protein>
<evidence type="ECO:0000256" key="2">
    <source>
        <dbReference type="SAM" id="Phobius"/>
    </source>
</evidence>